<dbReference type="Proteomes" id="UP001187471">
    <property type="component" value="Unassembled WGS sequence"/>
</dbReference>
<evidence type="ECO:0000313" key="10">
    <source>
        <dbReference type="EMBL" id="KAK2969012.1"/>
    </source>
</evidence>
<dbReference type="InterPro" id="IPR001568">
    <property type="entry name" value="RNase_T2-like"/>
</dbReference>
<evidence type="ECO:0000256" key="6">
    <source>
        <dbReference type="ARBA" id="ARBA00023239"/>
    </source>
</evidence>
<dbReference type="SUPFAM" id="SSF55895">
    <property type="entry name" value="Ribonuclease Rh-like"/>
    <property type="match status" value="1"/>
</dbReference>
<dbReference type="InterPro" id="IPR033130">
    <property type="entry name" value="RNase_T2_His_AS_2"/>
</dbReference>
<dbReference type="GO" id="GO:0003723">
    <property type="term" value="F:RNA binding"/>
    <property type="evidence" value="ECO:0007669"/>
    <property type="project" value="InterPro"/>
</dbReference>
<dbReference type="EMBL" id="JAVXUO010002860">
    <property type="protein sequence ID" value="KAK2969012.1"/>
    <property type="molecule type" value="Genomic_DNA"/>
</dbReference>
<keyword evidence="11" id="KW-1185">Reference proteome</keyword>
<evidence type="ECO:0000256" key="3">
    <source>
        <dbReference type="ARBA" id="ARBA00022759"/>
    </source>
</evidence>
<keyword evidence="5" id="KW-1015">Disulfide bond</keyword>
<organism evidence="10 11">
    <name type="scientific">Escallonia rubra</name>
    <dbReference type="NCBI Taxonomy" id="112253"/>
    <lineage>
        <taxon>Eukaryota</taxon>
        <taxon>Viridiplantae</taxon>
        <taxon>Streptophyta</taxon>
        <taxon>Embryophyta</taxon>
        <taxon>Tracheophyta</taxon>
        <taxon>Spermatophyta</taxon>
        <taxon>Magnoliopsida</taxon>
        <taxon>eudicotyledons</taxon>
        <taxon>Gunneridae</taxon>
        <taxon>Pentapetalae</taxon>
        <taxon>asterids</taxon>
        <taxon>campanulids</taxon>
        <taxon>Escalloniales</taxon>
        <taxon>Escalloniaceae</taxon>
        <taxon>Escallonia</taxon>
    </lineage>
</organism>
<dbReference type="InterPro" id="IPR018188">
    <property type="entry name" value="RNase_T2_His_AS_1"/>
</dbReference>
<gene>
    <name evidence="10" type="ORF">RJ640_007877</name>
</gene>
<sequence length="235" mass="26618">MKSEWIILLRLLALQWLIVLCVSKDFDFYYFVQQWPGSYCNTKHSCCYPKSGKPAEDFGIHGLWPNYKDGSYPSNCDRTSSFEESEISDMTTKLHTDWPSLACPSSDGLRFLEHEWLKHGTCSESILNQHNYFQAALDLKRKSNLLRVLKNAGITPSDSKSYSLGNIKEAVTEGLGYAPYIECNVDASGNHQLYQVYSCVDTSASNFIECPVLPHGRRCGSEIKFPSFSGMHEEL</sequence>
<evidence type="ECO:0000313" key="11">
    <source>
        <dbReference type="Proteomes" id="UP001187471"/>
    </source>
</evidence>
<feature type="chain" id="PRO_5041637467" evidence="9">
    <location>
        <begin position="24"/>
        <end position="235"/>
    </location>
</feature>
<accession>A0AA88QIF5</accession>
<dbReference type="CDD" id="cd01061">
    <property type="entry name" value="RNase_T2_euk"/>
    <property type="match status" value="1"/>
</dbReference>
<dbReference type="PANTHER" id="PTHR11240:SF82">
    <property type="entry name" value="RIBONUCLEASE 3-RELATED"/>
    <property type="match status" value="1"/>
</dbReference>
<feature type="signal peptide" evidence="9">
    <location>
        <begin position="1"/>
        <end position="23"/>
    </location>
</feature>
<dbReference type="Pfam" id="PF00445">
    <property type="entry name" value="Ribonuclease_T2"/>
    <property type="match status" value="1"/>
</dbReference>
<feature type="active site" evidence="7">
    <location>
        <position position="115"/>
    </location>
</feature>
<keyword evidence="4" id="KW-0378">Hydrolase</keyword>
<dbReference type="AlphaFoldDB" id="A0AA88QIF5"/>
<reference evidence="10" key="1">
    <citation type="submission" date="2022-12" db="EMBL/GenBank/DDBJ databases">
        <title>Draft genome assemblies for two species of Escallonia (Escalloniales).</title>
        <authorList>
            <person name="Chanderbali A."/>
            <person name="Dervinis C."/>
            <person name="Anghel I."/>
            <person name="Soltis D."/>
            <person name="Soltis P."/>
            <person name="Zapata F."/>
        </authorList>
    </citation>
    <scope>NUCLEOTIDE SEQUENCE</scope>
    <source>
        <strain evidence="10">UCBG92.1500</strain>
        <tissue evidence="10">Leaf</tissue>
    </source>
</reference>
<dbReference type="GO" id="GO:0006401">
    <property type="term" value="P:RNA catabolic process"/>
    <property type="evidence" value="ECO:0007669"/>
    <property type="project" value="TreeGrafter"/>
</dbReference>
<dbReference type="FunFam" id="3.90.730.10:FF:000003">
    <property type="entry name" value="Ribonuclease 3"/>
    <property type="match status" value="1"/>
</dbReference>
<dbReference type="PROSITE" id="PS00531">
    <property type="entry name" value="RNASE_T2_2"/>
    <property type="match status" value="1"/>
</dbReference>
<keyword evidence="3" id="KW-0255">Endonuclease</keyword>
<protein>
    <submittedName>
        <fullName evidence="10">Uncharacterized protein</fullName>
    </submittedName>
</protein>
<name>A0AA88QIF5_9ASTE</name>
<proteinExistence type="inferred from homology"/>
<comment type="caution">
    <text evidence="10">The sequence shown here is derived from an EMBL/GenBank/DDBJ whole genome shotgun (WGS) entry which is preliminary data.</text>
</comment>
<evidence type="ECO:0000256" key="9">
    <source>
        <dbReference type="SAM" id="SignalP"/>
    </source>
</evidence>
<feature type="active site" evidence="7">
    <location>
        <position position="119"/>
    </location>
</feature>
<dbReference type="PROSITE" id="PS00530">
    <property type="entry name" value="RNASE_T2_1"/>
    <property type="match status" value="1"/>
</dbReference>
<keyword evidence="6" id="KW-0456">Lyase</keyword>
<feature type="active site" evidence="7">
    <location>
        <position position="61"/>
    </location>
</feature>
<evidence type="ECO:0000256" key="8">
    <source>
        <dbReference type="RuleBase" id="RU004328"/>
    </source>
</evidence>
<evidence type="ECO:0000256" key="7">
    <source>
        <dbReference type="PIRSR" id="PIRSR633697-1"/>
    </source>
</evidence>
<dbReference type="GO" id="GO:0033897">
    <property type="term" value="F:ribonuclease T2 activity"/>
    <property type="evidence" value="ECO:0007669"/>
    <property type="project" value="InterPro"/>
</dbReference>
<dbReference type="PANTHER" id="PTHR11240">
    <property type="entry name" value="RIBONUCLEASE T2"/>
    <property type="match status" value="1"/>
</dbReference>
<dbReference type="GO" id="GO:0005576">
    <property type="term" value="C:extracellular region"/>
    <property type="evidence" value="ECO:0007669"/>
    <property type="project" value="TreeGrafter"/>
</dbReference>
<comment type="similarity">
    <text evidence="1 8">Belongs to the RNase T2 family.</text>
</comment>
<keyword evidence="2" id="KW-0540">Nuclease</keyword>
<dbReference type="InterPro" id="IPR033697">
    <property type="entry name" value="Ribonuclease_T2_eukaryotic"/>
</dbReference>
<evidence type="ECO:0000256" key="5">
    <source>
        <dbReference type="ARBA" id="ARBA00023157"/>
    </source>
</evidence>
<keyword evidence="9" id="KW-0732">Signal</keyword>
<evidence type="ECO:0000256" key="4">
    <source>
        <dbReference type="ARBA" id="ARBA00022801"/>
    </source>
</evidence>
<dbReference type="Gene3D" id="3.90.730.10">
    <property type="entry name" value="Ribonuclease T2-like"/>
    <property type="match status" value="1"/>
</dbReference>
<dbReference type="InterPro" id="IPR036430">
    <property type="entry name" value="RNase_T2-like_sf"/>
</dbReference>
<dbReference type="GO" id="GO:0016787">
    <property type="term" value="F:hydrolase activity"/>
    <property type="evidence" value="ECO:0007669"/>
    <property type="project" value="UniProtKB-KW"/>
</dbReference>
<evidence type="ECO:0000256" key="2">
    <source>
        <dbReference type="ARBA" id="ARBA00022722"/>
    </source>
</evidence>
<evidence type="ECO:0000256" key="1">
    <source>
        <dbReference type="ARBA" id="ARBA00007469"/>
    </source>
</evidence>